<reference evidence="2" key="1">
    <citation type="submission" date="2020-02" db="EMBL/GenBank/DDBJ databases">
        <authorList>
            <person name="Meier V. D."/>
        </authorList>
    </citation>
    <scope>NUCLEOTIDE SEQUENCE</scope>
    <source>
        <strain evidence="2">AVDCRST_MAG92</strain>
    </source>
</reference>
<protein>
    <recommendedName>
        <fullName evidence="1">STICHEL DnaA-N-like alpha-beta domain-containing protein</fullName>
    </recommendedName>
</protein>
<organism evidence="2">
    <name type="scientific">uncultured Coleofasciculus sp</name>
    <dbReference type="NCBI Taxonomy" id="1267456"/>
    <lineage>
        <taxon>Bacteria</taxon>
        <taxon>Bacillati</taxon>
        <taxon>Cyanobacteriota</taxon>
        <taxon>Cyanophyceae</taxon>
        <taxon>Coleofasciculales</taxon>
        <taxon>Coleofasciculaceae</taxon>
        <taxon>Coleofasciculus</taxon>
        <taxon>environmental samples</taxon>
    </lineage>
</organism>
<evidence type="ECO:0000259" key="1">
    <source>
        <dbReference type="Pfam" id="PF23007"/>
    </source>
</evidence>
<evidence type="ECO:0000313" key="2">
    <source>
        <dbReference type="EMBL" id="CAA9300041.1"/>
    </source>
</evidence>
<sequence length="104" mass="11892">MQSQKFVQLELPVIPQKMGTLKTVENVIQEMLDITWHSVITYIQMPSTKTLMSEHGKLVALDNREARIRVSSIPLYKIAQTKLPEIQAAFQKAFGVQIKVRIEV</sequence>
<proteinExistence type="predicted"/>
<dbReference type="AlphaFoldDB" id="A0A6J4K9X0"/>
<name>A0A6J4K9X0_9CYAN</name>
<dbReference type="Pfam" id="PF23007">
    <property type="entry name" value="DnaA_N-like_STI"/>
    <property type="match status" value="1"/>
</dbReference>
<gene>
    <name evidence="2" type="ORF">AVDCRST_MAG92-5021</name>
</gene>
<dbReference type="InterPro" id="IPR054506">
    <property type="entry name" value="DnaA_N-like_STI"/>
</dbReference>
<dbReference type="EMBL" id="CADCTM010000878">
    <property type="protein sequence ID" value="CAA9300041.1"/>
    <property type="molecule type" value="Genomic_DNA"/>
</dbReference>
<accession>A0A6J4K9X0</accession>
<feature type="domain" description="STICHEL DnaA-N-like alpha-beta" evidence="1">
    <location>
        <begin position="27"/>
        <end position="103"/>
    </location>
</feature>